<keyword evidence="4" id="KW-1015">Disulfide bond</keyword>
<evidence type="ECO:0000259" key="6">
    <source>
        <dbReference type="PROSITE" id="PS50240"/>
    </source>
</evidence>
<keyword evidence="1 5" id="KW-0645">Protease</keyword>
<evidence type="ECO:0000313" key="7">
    <source>
        <dbReference type="Proteomes" id="UP001652624"/>
    </source>
</evidence>
<dbReference type="PANTHER" id="PTHR24271:SF72">
    <property type="entry name" value="GRANZYME A"/>
    <property type="match status" value="1"/>
</dbReference>
<keyword evidence="2 5" id="KW-0378">Hydrolase</keyword>
<dbReference type="RefSeq" id="XP_007518956.2">
    <property type="nucleotide sequence ID" value="XM_007518894.2"/>
</dbReference>
<dbReference type="GO" id="GO:0043065">
    <property type="term" value="P:positive regulation of apoptotic process"/>
    <property type="evidence" value="ECO:0007669"/>
    <property type="project" value="TreeGrafter"/>
</dbReference>
<dbReference type="PROSITE" id="PS00134">
    <property type="entry name" value="TRYPSIN_HIS"/>
    <property type="match status" value="1"/>
</dbReference>
<dbReference type="OrthoDB" id="6755574at2759"/>
<sequence>MSIPENTCTHMGMREAMKTSFHFSFPVAMLLLISGVFPESCDGILGGNIVKPHEKPYMALIKGLKICAGALIQENWVLTAAHCDLKGTPQVILGAHSTTHKEKSDQVFAIEKAIPYPCYDPHTFEGDLQLLLLKGKAKINKAVRLLPLPKSHDDVKPKTNCQVAGWGGTKSNSCDFSNILREVNVTVIDRRTCNDAKHYDFQPIVGNSMICAGGRNGEDDSCEGDSGSPLICDMEFRGVTSFGKCGNSQKPGVYILLTNKYVNWIKKTIAGAI</sequence>
<dbReference type="AlphaFoldDB" id="A0A1S2ZGC5"/>
<dbReference type="CDD" id="cd00190">
    <property type="entry name" value="Tryp_SPc"/>
    <property type="match status" value="1"/>
</dbReference>
<dbReference type="GO" id="GO:0006508">
    <property type="term" value="P:proteolysis"/>
    <property type="evidence" value="ECO:0007669"/>
    <property type="project" value="UniProtKB-KW"/>
</dbReference>
<dbReference type="PANTHER" id="PTHR24271">
    <property type="entry name" value="KALLIKREIN-RELATED"/>
    <property type="match status" value="1"/>
</dbReference>
<reference evidence="8" key="1">
    <citation type="submission" date="2025-08" db="UniProtKB">
        <authorList>
            <consortium name="RefSeq"/>
        </authorList>
    </citation>
    <scope>IDENTIFICATION</scope>
</reference>
<dbReference type="Proteomes" id="UP001652624">
    <property type="component" value="Chromosome 5"/>
</dbReference>
<keyword evidence="7" id="KW-1185">Reference proteome</keyword>
<dbReference type="InterPro" id="IPR009003">
    <property type="entry name" value="Peptidase_S1_PA"/>
</dbReference>
<gene>
    <name evidence="8" type="primary">LOC103109779</name>
</gene>
<proteinExistence type="predicted"/>
<dbReference type="InterPro" id="IPR001254">
    <property type="entry name" value="Trypsin_dom"/>
</dbReference>
<dbReference type="GO" id="GO:0004252">
    <property type="term" value="F:serine-type endopeptidase activity"/>
    <property type="evidence" value="ECO:0007669"/>
    <property type="project" value="InterPro"/>
</dbReference>
<accession>A0A1S2ZGC5</accession>
<dbReference type="PROSITE" id="PS00135">
    <property type="entry name" value="TRYPSIN_SER"/>
    <property type="match status" value="1"/>
</dbReference>
<dbReference type="Pfam" id="PF00089">
    <property type="entry name" value="Trypsin"/>
    <property type="match status" value="1"/>
</dbReference>
<protein>
    <submittedName>
        <fullName evidence="8">Granzyme A-like</fullName>
    </submittedName>
</protein>
<dbReference type="SUPFAM" id="SSF50494">
    <property type="entry name" value="Trypsin-like serine proteases"/>
    <property type="match status" value="1"/>
</dbReference>
<evidence type="ECO:0000256" key="2">
    <source>
        <dbReference type="ARBA" id="ARBA00022801"/>
    </source>
</evidence>
<dbReference type="eggNOG" id="KOG3627">
    <property type="taxonomic scope" value="Eukaryota"/>
</dbReference>
<evidence type="ECO:0000256" key="4">
    <source>
        <dbReference type="ARBA" id="ARBA00023157"/>
    </source>
</evidence>
<dbReference type="PRINTS" id="PR00722">
    <property type="entry name" value="CHYMOTRYPSIN"/>
</dbReference>
<dbReference type="InterPro" id="IPR033116">
    <property type="entry name" value="TRYPSIN_SER"/>
</dbReference>
<keyword evidence="3 5" id="KW-0720">Serine protease</keyword>
<feature type="domain" description="Peptidase S1" evidence="6">
    <location>
        <begin position="44"/>
        <end position="270"/>
    </location>
</feature>
<dbReference type="InterPro" id="IPR018114">
    <property type="entry name" value="TRYPSIN_HIS"/>
</dbReference>
<dbReference type="Gene3D" id="2.40.10.10">
    <property type="entry name" value="Trypsin-like serine proteases"/>
    <property type="match status" value="2"/>
</dbReference>
<dbReference type="InterPro" id="IPR043504">
    <property type="entry name" value="Peptidase_S1_PA_chymotrypsin"/>
</dbReference>
<dbReference type="FunCoup" id="A0A1S2ZGC5">
    <property type="interactions" value="15"/>
</dbReference>
<organism evidence="7 8">
    <name type="scientific">Erinaceus europaeus</name>
    <name type="common">Western European hedgehog</name>
    <dbReference type="NCBI Taxonomy" id="9365"/>
    <lineage>
        <taxon>Eukaryota</taxon>
        <taxon>Metazoa</taxon>
        <taxon>Chordata</taxon>
        <taxon>Craniata</taxon>
        <taxon>Vertebrata</taxon>
        <taxon>Euteleostomi</taxon>
        <taxon>Mammalia</taxon>
        <taxon>Eutheria</taxon>
        <taxon>Laurasiatheria</taxon>
        <taxon>Eulipotyphla</taxon>
        <taxon>Erinaceidae</taxon>
        <taxon>Erinaceinae</taxon>
        <taxon>Erinaceus</taxon>
    </lineage>
</organism>
<evidence type="ECO:0000256" key="1">
    <source>
        <dbReference type="ARBA" id="ARBA00022670"/>
    </source>
</evidence>
<dbReference type="PROSITE" id="PS50240">
    <property type="entry name" value="TRYPSIN_DOM"/>
    <property type="match status" value="1"/>
</dbReference>
<evidence type="ECO:0000256" key="5">
    <source>
        <dbReference type="RuleBase" id="RU363034"/>
    </source>
</evidence>
<evidence type="ECO:0000313" key="8">
    <source>
        <dbReference type="RefSeq" id="XP_007518956.2"/>
    </source>
</evidence>
<dbReference type="InterPro" id="IPR001314">
    <property type="entry name" value="Peptidase_S1A"/>
</dbReference>
<name>A0A1S2ZGC5_ERIEU</name>
<dbReference type="InParanoid" id="A0A1S2ZGC5"/>
<evidence type="ECO:0000256" key="3">
    <source>
        <dbReference type="ARBA" id="ARBA00022825"/>
    </source>
</evidence>
<dbReference type="SMART" id="SM00020">
    <property type="entry name" value="Tryp_SPc"/>
    <property type="match status" value="1"/>
</dbReference>
<dbReference type="GeneID" id="103109779"/>